<evidence type="ECO:0000313" key="13">
    <source>
        <dbReference type="EMBL" id="QKZ05047.1"/>
    </source>
</evidence>
<dbReference type="EMBL" id="CP056030">
    <property type="protein sequence ID" value="QKZ05047.1"/>
    <property type="molecule type" value="Genomic_DNA"/>
</dbReference>
<gene>
    <name evidence="13" type="ORF">HWQ56_15125</name>
</gene>
<dbReference type="PANTHER" id="PTHR35008">
    <property type="entry name" value="BLL4482 PROTEIN-RELATED"/>
    <property type="match status" value="1"/>
</dbReference>
<feature type="binding site" description="axial binding residue" evidence="10">
    <location>
        <position position="45"/>
    </location>
    <ligand>
        <name>heme c</name>
        <dbReference type="ChEBI" id="CHEBI:61717"/>
        <label>1</label>
    </ligand>
    <ligandPart>
        <name>Fe</name>
        <dbReference type="ChEBI" id="CHEBI:18248"/>
    </ligandPart>
</feature>
<dbReference type="InterPro" id="IPR051459">
    <property type="entry name" value="Cytochrome_c-type_DH"/>
</dbReference>
<evidence type="ECO:0000256" key="11">
    <source>
        <dbReference type="SAM" id="MobiDB-lite"/>
    </source>
</evidence>
<keyword evidence="2" id="KW-1003">Cell membrane</keyword>
<comment type="cofactor">
    <cofactor evidence="9">
        <name>heme c</name>
        <dbReference type="ChEBI" id="CHEBI:61717"/>
    </cofactor>
    <text evidence="9">Binds 3 heme c groups covalently per subunit.</text>
</comment>
<dbReference type="GO" id="GO:0020037">
    <property type="term" value="F:heme binding"/>
    <property type="evidence" value="ECO:0007669"/>
    <property type="project" value="InterPro"/>
</dbReference>
<evidence type="ECO:0000256" key="8">
    <source>
        <dbReference type="ARBA" id="ARBA00023136"/>
    </source>
</evidence>
<dbReference type="GO" id="GO:0005506">
    <property type="term" value="F:iron ion binding"/>
    <property type="evidence" value="ECO:0007669"/>
    <property type="project" value="InterPro"/>
</dbReference>
<sequence>MTGGAMKASMLWIAITLAPTVWAGQAPAVSRGHYLARLGDCAACHTAVQGSLFAGGLAIESPLGRLYSTNITPDRETGIGGYSLDDFRRAVTEGVRQDGTSLYPAMPYPSYARMSEADIAALYDYFMHEVPAVAVPNRPVDMPWPLSLRWPLRIWRAMYAPAPTPFDANRYADAQVARGAYIVQGPGHCGSCHTERGLALQEKAMDEHDGAAYLAGGSIIDGWSTPNLRGNARGGLGDWSEDDLVRFLKTGRTEHTAAFGGMVDVIAWSTQYLDDDDLRAVARYLKSLPADGPQPAREAPVGVLAASPGEQGYLAHCALCHGADGQGVARMFPALAGNNLVIDDAPQSLLKIILDGASLPPSHWAPSTVHMPGYASVLSDPQIAAISNYVRQAWGNDASPLVTAQAVAQSRSPRLEELGKDRPDIGWQTVRPQPYGSQWSFSIQPHGADRE</sequence>
<dbReference type="PROSITE" id="PS51007">
    <property type="entry name" value="CYTC"/>
    <property type="match status" value="3"/>
</dbReference>
<feature type="binding site" description="covalent" evidence="9">
    <location>
        <position position="189"/>
    </location>
    <ligand>
        <name>heme c</name>
        <dbReference type="ChEBI" id="CHEBI:61717"/>
        <label>2</label>
    </ligand>
</feature>
<keyword evidence="3 9" id="KW-0349">Heme</keyword>
<dbReference type="Proteomes" id="UP000509568">
    <property type="component" value="Chromosome"/>
</dbReference>
<reference evidence="13 14" key="1">
    <citation type="submission" date="2020-06" db="EMBL/GenBank/DDBJ databases">
        <title>Pseudomonas eucalypticola sp. nov., an endophyte of Eucalyptus dunnii leaves with biocontrol ability of eucalyptus leaf blight.</title>
        <authorList>
            <person name="Liu Y."/>
            <person name="Song Z."/>
            <person name="Zeng H."/>
            <person name="Lu M."/>
            <person name="Wang X."/>
            <person name="Lian X."/>
            <person name="Zhang Q."/>
        </authorList>
    </citation>
    <scope>NUCLEOTIDE SEQUENCE [LARGE SCALE GENOMIC DNA]</scope>
    <source>
        <strain evidence="13 14">NP-1</strain>
    </source>
</reference>
<feature type="binding site" description="covalent" evidence="9">
    <location>
        <position position="320"/>
    </location>
    <ligand>
        <name>heme c</name>
        <dbReference type="ChEBI" id="CHEBI:61717"/>
        <label>3</label>
    </ligand>
</feature>
<dbReference type="GO" id="GO:0009055">
    <property type="term" value="F:electron transfer activity"/>
    <property type="evidence" value="ECO:0007669"/>
    <property type="project" value="InterPro"/>
</dbReference>
<comment type="subcellular location">
    <subcellularLocation>
        <location evidence="1">Cell membrane</location>
    </subcellularLocation>
</comment>
<keyword evidence="7 10" id="KW-0408">Iron</keyword>
<evidence type="ECO:0000256" key="4">
    <source>
        <dbReference type="ARBA" id="ARBA00022723"/>
    </source>
</evidence>
<dbReference type="InterPro" id="IPR014353">
    <property type="entry name" value="Membr-bd_ADH_cyt_c"/>
</dbReference>
<dbReference type="SUPFAM" id="SSF46626">
    <property type="entry name" value="Cytochrome c"/>
    <property type="match status" value="3"/>
</dbReference>
<evidence type="ECO:0000313" key="14">
    <source>
        <dbReference type="Proteomes" id="UP000509568"/>
    </source>
</evidence>
<feature type="binding site" description="covalent" evidence="9">
    <location>
        <position position="317"/>
    </location>
    <ligand>
        <name>heme c</name>
        <dbReference type="ChEBI" id="CHEBI:61717"/>
        <label>3</label>
    </ligand>
</feature>
<feature type="binding site" description="covalent" evidence="9">
    <location>
        <position position="41"/>
    </location>
    <ligand>
        <name>heme c</name>
        <dbReference type="ChEBI" id="CHEBI:61717"/>
        <label>1</label>
    </ligand>
</feature>
<name>A0A7D5H0T7_9PSED</name>
<keyword evidence="4 10" id="KW-0479">Metal-binding</keyword>
<feature type="domain" description="Cytochrome c" evidence="12">
    <location>
        <begin position="304"/>
        <end position="394"/>
    </location>
</feature>
<feature type="binding site" description="covalent" evidence="9">
    <location>
        <position position="192"/>
    </location>
    <ligand>
        <name>heme c</name>
        <dbReference type="ChEBI" id="CHEBI:61717"/>
        <label>2</label>
    </ligand>
</feature>
<feature type="domain" description="Cytochrome c" evidence="12">
    <location>
        <begin position="27"/>
        <end position="130"/>
    </location>
</feature>
<evidence type="ECO:0000259" key="12">
    <source>
        <dbReference type="PROSITE" id="PS51007"/>
    </source>
</evidence>
<dbReference type="KEGG" id="pez:HWQ56_15125"/>
<keyword evidence="6" id="KW-0677">Repeat</keyword>
<organism evidence="13 14">
    <name type="scientific">Pseudomonas eucalypticola</name>
    <dbReference type="NCBI Taxonomy" id="2599595"/>
    <lineage>
        <taxon>Bacteria</taxon>
        <taxon>Pseudomonadati</taxon>
        <taxon>Pseudomonadota</taxon>
        <taxon>Gammaproteobacteria</taxon>
        <taxon>Pseudomonadales</taxon>
        <taxon>Pseudomonadaceae</taxon>
        <taxon>Pseudomonas</taxon>
    </lineage>
</organism>
<proteinExistence type="predicted"/>
<evidence type="ECO:0000256" key="3">
    <source>
        <dbReference type="ARBA" id="ARBA00022617"/>
    </source>
</evidence>
<feature type="region of interest" description="Disordered" evidence="11">
    <location>
        <begin position="417"/>
        <end position="451"/>
    </location>
</feature>
<feature type="binding site" description="axial binding residue" evidence="10">
    <location>
        <position position="193"/>
    </location>
    <ligand>
        <name>heme c</name>
        <dbReference type="ChEBI" id="CHEBI:61717"/>
        <label>2</label>
    </ligand>
    <ligandPart>
        <name>Fe</name>
        <dbReference type="ChEBI" id="CHEBI:18248"/>
    </ligandPart>
</feature>
<accession>A0A7D5H0T7</accession>
<evidence type="ECO:0000256" key="1">
    <source>
        <dbReference type="ARBA" id="ARBA00004236"/>
    </source>
</evidence>
<feature type="binding site" description="covalent" evidence="9">
    <location>
        <position position="44"/>
    </location>
    <ligand>
        <name>heme c</name>
        <dbReference type="ChEBI" id="CHEBI:61717"/>
        <label>1</label>
    </ligand>
</feature>
<dbReference type="AlphaFoldDB" id="A0A7D5H0T7"/>
<dbReference type="InterPro" id="IPR036909">
    <property type="entry name" value="Cyt_c-like_dom_sf"/>
</dbReference>
<dbReference type="InterPro" id="IPR009056">
    <property type="entry name" value="Cyt_c-like_dom"/>
</dbReference>
<keyword evidence="14" id="KW-1185">Reference proteome</keyword>
<dbReference type="Gene3D" id="1.10.760.10">
    <property type="entry name" value="Cytochrome c-like domain"/>
    <property type="match status" value="3"/>
</dbReference>
<evidence type="ECO:0000256" key="2">
    <source>
        <dbReference type="ARBA" id="ARBA00022475"/>
    </source>
</evidence>
<feature type="domain" description="Cytochrome c" evidence="12">
    <location>
        <begin position="174"/>
        <end position="289"/>
    </location>
</feature>
<dbReference type="Pfam" id="PF00034">
    <property type="entry name" value="Cytochrom_C"/>
    <property type="match status" value="2"/>
</dbReference>
<evidence type="ECO:0000256" key="6">
    <source>
        <dbReference type="ARBA" id="ARBA00022737"/>
    </source>
</evidence>
<feature type="binding site" description="axial binding residue" evidence="10">
    <location>
        <position position="321"/>
    </location>
    <ligand>
        <name>heme c</name>
        <dbReference type="ChEBI" id="CHEBI:61717"/>
        <label>3</label>
    </ligand>
    <ligandPart>
        <name>Fe</name>
        <dbReference type="ChEBI" id="CHEBI:18248"/>
    </ligandPart>
</feature>
<dbReference type="PIRSF" id="PIRSF000018">
    <property type="entry name" value="Mb_ADH_cyt_c"/>
    <property type="match status" value="1"/>
</dbReference>
<protein>
    <submittedName>
        <fullName evidence="13">C-type cytochrome</fullName>
    </submittedName>
</protein>
<evidence type="ECO:0000256" key="5">
    <source>
        <dbReference type="ARBA" id="ARBA00022729"/>
    </source>
</evidence>
<keyword evidence="8" id="KW-0472">Membrane</keyword>
<evidence type="ECO:0000256" key="9">
    <source>
        <dbReference type="PIRSR" id="PIRSR000018-50"/>
    </source>
</evidence>
<dbReference type="GO" id="GO:0016614">
    <property type="term" value="F:oxidoreductase activity, acting on CH-OH group of donors"/>
    <property type="evidence" value="ECO:0007669"/>
    <property type="project" value="InterPro"/>
</dbReference>
<dbReference type="PANTHER" id="PTHR35008:SF8">
    <property type="entry name" value="ALCOHOL DEHYDROGENASE CYTOCHROME C SUBUNIT"/>
    <property type="match status" value="1"/>
</dbReference>
<evidence type="ECO:0000256" key="10">
    <source>
        <dbReference type="PIRSR" id="PIRSR000018-51"/>
    </source>
</evidence>
<dbReference type="GO" id="GO:0005886">
    <property type="term" value="C:plasma membrane"/>
    <property type="evidence" value="ECO:0007669"/>
    <property type="project" value="UniProtKB-SubCell"/>
</dbReference>
<evidence type="ECO:0000256" key="7">
    <source>
        <dbReference type="ARBA" id="ARBA00023004"/>
    </source>
</evidence>
<keyword evidence="5" id="KW-0732">Signal</keyword>